<dbReference type="Gene3D" id="3.30.460.10">
    <property type="entry name" value="Beta Polymerase, domain 2"/>
    <property type="match status" value="1"/>
</dbReference>
<dbReference type="NCBIfam" id="TIGR01693">
    <property type="entry name" value="UTase_glnD"/>
    <property type="match status" value="1"/>
</dbReference>
<dbReference type="AlphaFoldDB" id="A0A839RQ16"/>
<dbReference type="PANTHER" id="PTHR47320:SF1">
    <property type="entry name" value="BIFUNCTIONAL URIDYLYLTRANSFERASE_URIDYLYL-REMOVING ENZYME"/>
    <property type="match status" value="1"/>
</dbReference>
<dbReference type="InterPro" id="IPR013546">
    <property type="entry name" value="PII_UdlTrfase/GS_AdlTrfase"/>
</dbReference>
<dbReference type="InterPro" id="IPR045865">
    <property type="entry name" value="ACT-like_dom_sf"/>
</dbReference>
<dbReference type="GO" id="GO:0008773">
    <property type="term" value="F:[protein-PII] uridylyltransferase activity"/>
    <property type="evidence" value="ECO:0007669"/>
    <property type="project" value="UniProtKB-UniRule"/>
</dbReference>
<dbReference type="SUPFAM" id="SSF109604">
    <property type="entry name" value="HD-domain/PDEase-like"/>
    <property type="match status" value="1"/>
</dbReference>
<evidence type="ECO:0000256" key="2">
    <source>
        <dbReference type="ARBA" id="ARBA00022695"/>
    </source>
</evidence>
<feature type="compositionally biased region" description="Low complexity" evidence="8">
    <location>
        <begin position="1"/>
        <end position="15"/>
    </location>
</feature>
<evidence type="ECO:0000256" key="8">
    <source>
        <dbReference type="SAM" id="MobiDB-lite"/>
    </source>
</evidence>
<dbReference type="EC" id="2.7.7.59" evidence="7"/>
<comment type="function">
    <text evidence="7">Modifies, by uridylylation and deuridylylation, the PII regulatory proteins (GlnB and homologs), in response to the nitrogen status of the cell that GlnD senses through the glutamine level. Under low glutamine levels, catalyzes the conversion of the PII proteins and UTP to PII-UMP and PPi, while under higher glutamine levels, GlnD hydrolyzes PII-UMP to PII and UMP (deuridylylation). Thus, controls uridylylation state and activity of the PII proteins, and plays an important role in the regulation of nitrogen metabolism.</text>
</comment>
<protein>
    <recommendedName>
        <fullName evidence="7">Bifunctional uridylyltransferase/uridylyl-removing enzyme</fullName>
        <shortName evidence="7">UTase/UR</shortName>
    </recommendedName>
    <alternativeName>
        <fullName evidence="7">Bifunctional [protein-PII] modification enzyme</fullName>
    </alternativeName>
    <alternativeName>
        <fullName evidence="7">Bifunctional nitrogen sensor protein</fullName>
    </alternativeName>
    <domain>
        <recommendedName>
            <fullName evidence="7">[Protein-PII] uridylyltransferase</fullName>
            <shortName evidence="7">PII uridylyltransferase</shortName>
            <shortName evidence="7">UTase</shortName>
            <ecNumber evidence="7">2.7.7.59</ecNumber>
        </recommendedName>
    </domain>
    <domain>
        <recommendedName>
            <fullName evidence="7">[Protein-PII]-UMP uridylyl-removing enzyme</fullName>
            <shortName evidence="7">UR</shortName>
            <ecNumber evidence="7">3.1.4.-</ecNumber>
        </recommendedName>
    </domain>
</protein>
<keyword evidence="4 7" id="KW-0378">Hydrolase</keyword>
<evidence type="ECO:0000256" key="7">
    <source>
        <dbReference type="HAMAP-Rule" id="MF_00277"/>
    </source>
</evidence>
<dbReference type="InterPro" id="IPR003607">
    <property type="entry name" value="HD/PDEase_dom"/>
</dbReference>
<comment type="caution">
    <text evidence="11">The sequence shown here is derived from an EMBL/GenBank/DDBJ whole genome shotgun (WGS) entry which is preliminary data.</text>
</comment>
<accession>A0A839RQ16</accession>
<evidence type="ECO:0000313" key="12">
    <source>
        <dbReference type="Proteomes" id="UP000567922"/>
    </source>
</evidence>
<feature type="region of interest" description="Uridylyltransferase" evidence="7">
    <location>
        <begin position="1"/>
        <end position="329"/>
    </location>
</feature>
<comment type="domain">
    <text evidence="7">Has four distinct domains: an N-terminal nucleotidyltransferase (NT) domain responsible for UTase activity, a central HD domain that encodes UR activity, and two C-terminal ACT domains that seem to have a role in glutamine sensing.</text>
</comment>
<dbReference type="EMBL" id="JACHWS010000003">
    <property type="protein sequence ID" value="MBB3038630.1"/>
    <property type="molecule type" value="Genomic_DNA"/>
</dbReference>
<dbReference type="GO" id="GO:0008081">
    <property type="term" value="F:phosphoric diester hydrolase activity"/>
    <property type="evidence" value="ECO:0007669"/>
    <property type="project" value="UniProtKB-UniRule"/>
</dbReference>
<evidence type="ECO:0000313" key="11">
    <source>
        <dbReference type="EMBL" id="MBB3038630.1"/>
    </source>
</evidence>
<evidence type="ECO:0000256" key="4">
    <source>
        <dbReference type="ARBA" id="ARBA00022801"/>
    </source>
</evidence>
<dbReference type="InterPro" id="IPR010043">
    <property type="entry name" value="UTase/UR"/>
</dbReference>
<dbReference type="InterPro" id="IPR002912">
    <property type="entry name" value="ACT_dom"/>
</dbReference>
<dbReference type="PROSITE" id="PS51831">
    <property type="entry name" value="HD"/>
    <property type="match status" value="1"/>
</dbReference>
<organism evidence="11 12">
    <name type="scientific">Hoyosella altamirensis</name>
    <dbReference type="NCBI Taxonomy" id="616997"/>
    <lineage>
        <taxon>Bacteria</taxon>
        <taxon>Bacillati</taxon>
        <taxon>Actinomycetota</taxon>
        <taxon>Actinomycetes</taxon>
        <taxon>Mycobacteriales</taxon>
        <taxon>Hoyosellaceae</taxon>
        <taxon>Hoyosella</taxon>
    </lineage>
</organism>
<comment type="activity regulation">
    <text evidence="7">Uridylyltransferase (UTase) activity is inhibited by glutamine, while glutamine activates uridylyl-removing (UR) activity.</text>
</comment>
<dbReference type="SUPFAM" id="SSF81593">
    <property type="entry name" value="Nucleotidyltransferase substrate binding subunit/domain"/>
    <property type="match status" value="1"/>
</dbReference>
<sequence length="843" mass="90636">MPAASAAGAGPRPSAVPHGVSTGAADLARAKQQLLLAGTKLDSQALRDVLVDLYEVWLHTKGAELGIKPDSGFAVVAVGGLGRREMLPFSDLDLILLHDDANPRMLSTIADSLWYPLWDAHIKLDHSVRTVVQALDVAGNDMTAALGMLEARHIVGDSELSSQLLSGVRQSWRDNIKVRFDELVRQAEQRWERNGEIAHRSEPDLKSGRGGLRDIQLLNALAAAQLTDAAPGFRSGGNAGRVQAAHRRLLDIRTEQHRVAGRARDQLRAQDADEVAAALHIGDRFDLARTLSDCARTISFSVEVGVRTARNALPRSILGSFRKLPSRRPLDEGVVEQAGEVVLARDARPQRDPALVVRAAAAAAVSGLPLSAGTLGRLADTAPELKAPWPREAVHDLLVLLGSGRQMIPVIEALDRTGLWGRILPEWGPVRDLPPRDAIHTWTVDRHLVETVAYAVSLSTRVSRPDLLLLGALMHDLGKGRGGDHSVVGAELAIQVGTRMGLPQSDVQILSEMVRHHLLLPQTATRRDLDDPDIIHGVVDMLGESRVLLELLHALAEADSHATGPGVWGEWKASLIAELVRRCERVLDGEELPVQDPVPERLLERLQPDETGKVPLRVALQPTDGHHMYELTISGPDEPGLLAKAAGLLSLHSLRVHAASVSGVNGSVVNVFMVTPRFGTPPDAGFLRQELIRALSGGIDVLKMLDERQDLAARVLADELASDPIAAGLTVPGSTVLGTLPAAVPIQYPDAPPLVRWLPTVAADEGLLEIRSVDRLGLLCRVAFALEGAGADIKWAKVATMGAYVDDVFSVRFVRGAGDDGRSRADAAVRMVLPQPAPRKSGQ</sequence>
<keyword evidence="6 7" id="KW-0511">Multifunctional enzyme</keyword>
<comment type="similarity">
    <text evidence="7">Belongs to the GlnD family.</text>
</comment>
<evidence type="ECO:0000259" key="10">
    <source>
        <dbReference type="PROSITE" id="PS51831"/>
    </source>
</evidence>
<keyword evidence="2 7" id="KW-0548">Nucleotidyltransferase</keyword>
<dbReference type="SUPFAM" id="SSF81301">
    <property type="entry name" value="Nucleotidyltransferase"/>
    <property type="match status" value="1"/>
</dbReference>
<keyword evidence="5 7" id="KW-0460">Magnesium</keyword>
<evidence type="ECO:0000256" key="1">
    <source>
        <dbReference type="ARBA" id="ARBA00022679"/>
    </source>
</evidence>
<dbReference type="Pfam" id="PF08335">
    <property type="entry name" value="GlnD_UR_UTase"/>
    <property type="match status" value="1"/>
</dbReference>
<reference evidence="11 12" key="1">
    <citation type="submission" date="2020-08" db="EMBL/GenBank/DDBJ databases">
        <title>Sequencing the genomes of 1000 actinobacteria strains.</title>
        <authorList>
            <person name="Klenk H.-P."/>
        </authorList>
    </citation>
    <scope>NUCLEOTIDE SEQUENCE [LARGE SCALE GENOMIC DNA]</scope>
    <source>
        <strain evidence="11 12">DSM 45258</strain>
    </source>
</reference>
<dbReference type="CDD" id="cd04873">
    <property type="entry name" value="ACT_UUR-ACR-like"/>
    <property type="match status" value="2"/>
</dbReference>
<comment type="catalytic activity">
    <reaction evidence="7">
        <text>[protein-PII]-L-tyrosine + UTP = [protein-PII]-uridylyl-L-tyrosine + diphosphate</text>
        <dbReference type="Rhea" id="RHEA:13673"/>
        <dbReference type="Rhea" id="RHEA-COMP:12147"/>
        <dbReference type="Rhea" id="RHEA-COMP:12148"/>
        <dbReference type="ChEBI" id="CHEBI:33019"/>
        <dbReference type="ChEBI" id="CHEBI:46398"/>
        <dbReference type="ChEBI" id="CHEBI:46858"/>
        <dbReference type="ChEBI" id="CHEBI:90602"/>
        <dbReference type="EC" id="2.7.7.59"/>
    </reaction>
</comment>
<dbReference type="PANTHER" id="PTHR47320">
    <property type="entry name" value="BIFUNCTIONAL URIDYLYLTRANSFERASE/URIDYLYL-REMOVING ENZYME"/>
    <property type="match status" value="1"/>
</dbReference>
<comment type="catalytic activity">
    <reaction evidence="7">
        <text>[protein-PII]-uridylyl-L-tyrosine + H2O = [protein-PII]-L-tyrosine + UMP + H(+)</text>
        <dbReference type="Rhea" id="RHEA:48600"/>
        <dbReference type="Rhea" id="RHEA-COMP:12147"/>
        <dbReference type="Rhea" id="RHEA-COMP:12148"/>
        <dbReference type="ChEBI" id="CHEBI:15377"/>
        <dbReference type="ChEBI" id="CHEBI:15378"/>
        <dbReference type="ChEBI" id="CHEBI:46858"/>
        <dbReference type="ChEBI" id="CHEBI:57865"/>
        <dbReference type="ChEBI" id="CHEBI:90602"/>
    </reaction>
</comment>
<name>A0A839RQ16_9ACTN</name>
<comment type="caution">
    <text evidence="7">Lacks conserved residue(s) required for the propagation of feature annotation.</text>
</comment>
<evidence type="ECO:0000259" key="9">
    <source>
        <dbReference type="PROSITE" id="PS51671"/>
    </source>
</evidence>
<dbReference type="NCBIfam" id="NF002895">
    <property type="entry name" value="PRK03381.1"/>
    <property type="match status" value="1"/>
</dbReference>
<dbReference type="GO" id="GO:0006808">
    <property type="term" value="P:regulation of nitrogen utilization"/>
    <property type="evidence" value="ECO:0007669"/>
    <property type="project" value="UniProtKB-UniRule"/>
</dbReference>
<dbReference type="Pfam" id="PF01966">
    <property type="entry name" value="HD"/>
    <property type="match status" value="1"/>
</dbReference>
<dbReference type="EC" id="3.1.4.-" evidence="7"/>
<dbReference type="PIRSF" id="PIRSF006288">
    <property type="entry name" value="PII_uridyltransf"/>
    <property type="match status" value="1"/>
</dbReference>
<dbReference type="SUPFAM" id="SSF55021">
    <property type="entry name" value="ACT-like"/>
    <property type="match status" value="1"/>
</dbReference>
<keyword evidence="12" id="KW-1185">Reference proteome</keyword>
<evidence type="ECO:0000256" key="3">
    <source>
        <dbReference type="ARBA" id="ARBA00022737"/>
    </source>
</evidence>
<feature type="domain" description="ACT" evidence="9">
    <location>
        <begin position="630"/>
        <end position="709"/>
    </location>
</feature>
<dbReference type="SMART" id="SM00471">
    <property type="entry name" value="HDc"/>
    <property type="match status" value="1"/>
</dbReference>
<dbReference type="InterPro" id="IPR006674">
    <property type="entry name" value="HD_domain"/>
</dbReference>
<feature type="region of interest" description="Disordered" evidence="8">
    <location>
        <begin position="1"/>
        <end position="20"/>
    </location>
</feature>
<proteinExistence type="inferred from homology"/>
<evidence type="ECO:0000256" key="5">
    <source>
        <dbReference type="ARBA" id="ARBA00022842"/>
    </source>
</evidence>
<keyword evidence="3" id="KW-0677">Repeat</keyword>
<dbReference type="CDD" id="cd00077">
    <property type="entry name" value="HDc"/>
    <property type="match status" value="1"/>
</dbReference>
<evidence type="ECO:0000256" key="6">
    <source>
        <dbReference type="ARBA" id="ARBA00023268"/>
    </source>
</evidence>
<comment type="cofactor">
    <cofactor evidence="7">
        <name>Mg(2+)</name>
        <dbReference type="ChEBI" id="CHEBI:18420"/>
    </cofactor>
</comment>
<dbReference type="PROSITE" id="PS51671">
    <property type="entry name" value="ACT"/>
    <property type="match status" value="1"/>
</dbReference>
<dbReference type="Proteomes" id="UP000567922">
    <property type="component" value="Unassembled WGS sequence"/>
</dbReference>
<gene>
    <name evidence="7" type="primary">glnD</name>
    <name evidence="11" type="ORF">FHU29_003099</name>
</gene>
<dbReference type="HAMAP" id="MF_00277">
    <property type="entry name" value="PII_uridylyl_transf"/>
    <property type="match status" value="1"/>
</dbReference>
<feature type="domain" description="HD" evidence="10">
    <location>
        <begin position="444"/>
        <end position="558"/>
    </location>
</feature>
<dbReference type="Gene3D" id="1.10.3090.10">
    <property type="entry name" value="cca-adding enzyme, domain 2"/>
    <property type="match status" value="1"/>
</dbReference>
<keyword evidence="1 7" id="KW-0808">Transferase</keyword>
<dbReference type="InterPro" id="IPR043519">
    <property type="entry name" value="NT_sf"/>
</dbReference>